<evidence type="ECO:0000256" key="5">
    <source>
        <dbReference type="SAM" id="Coils"/>
    </source>
</evidence>
<evidence type="ECO:0000256" key="1">
    <source>
        <dbReference type="ARBA" id="ARBA00004370"/>
    </source>
</evidence>
<dbReference type="GO" id="GO:0045332">
    <property type="term" value="P:phospholipid translocation"/>
    <property type="evidence" value="ECO:0007669"/>
    <property type="project" value="TreeGrafter"/>
</dbReference>
<evidence type="ECO:0000313" key="8">
    <source>
        <dbReference type="WBParaSite" id="ACAC_0000833401-mRNA-1"/>
    </source>
</evidence>
<dbReference type="InterPro" id="IPR032631">
    <property type="entry name" value="P-type_ATPase_N"/>
</dbReference>
<dbReference type="AlphaFoldDB" id="A0A158P9J8"/>
<name>A0A158P9J8_ANGCA</name>
<dbReference type="PANTHER" id="PTHR24092:SF150">
    <property type="entry name" value="PHOSPHOLIPID-TRANSPORTING ATPASE"/>
    <property type="match status" value="1"/>
</dbReference>
<dbReference type="STRING" id="6313.A0A158P9J8"/>
<dbReference type="GO" id="GO:0000166">
    <property type="term" value="F:nucleotide binding"/>
    <property type="evidence" value="ECO:0007669"/>
    <property type="project" value="InterPro"/>
</dbReference>
<proteinExistence type="predicted"/>
<dbReference type="GO" id="GO:0005886">
    <property type="term" value="C:plasma membrane"/>
    <property type="evidence" value="ECO:0007669"/>
    <property type="project" value="TreeGrafter"/>
</dbReference>
<dbReference type="InterPro" id="IPR023299">
    <property type="entry name" value="ATPase_P-typ_cyto_dom_N"/>
</dbReference>
<keyword evidence="3" id="KW-1133">Transmembrane helix</keyword>
<dbReference type="SUPFAM" id="SSF81665">
    <property type="entry name" value="Calcium ATPase, transmembrane domain M"/>
    <property type="match status" value="1"/>
</dbReference>
<reference evidence="7" key="1">
    <citation type="submission" date="2012-09" db="EMBL/GenBank/DDBJ databases">
        <authorList>
            <person name="Martin A.A."/>
        </authorList>
    </citation>
    <scope>NUCLEOTIDE SEQUENCE</scope>
</reference>
<dbReference type="InterPro" id="IPR023298">
    <property type="entry name" value="ATPase_P-typ_TM_dom_sf"/>
</dbReference>
<keyword evidence="2" id="KW-0812">Transmembrane</keyword>
<evidence type="ECO:0000256" key="4">
    <source>
        <dbReference type="ARBA" id="ARBA00023136"/>
    </source>
</evidence>
<keyword evidence="5" id="KW-0175">Coiled coil</keyword>
<protein>
    <submittedName>
        <fullName evidence="8">PhoLip_ATPase_N domain-containing protein</fullName>
    </submittedName>
</protein>
<dbReference type="WBParaSite" id="ACAC_0000833401-mRNA-1">
    <property type="protein sequence ID" value="ACAC_0000833401-mRNA-1"/>
    <property type="gene ID" value="ACAC_0000833401"/>
</dbReference>
<accession>A0A158P9J8</accession>
<dbReference type="Pfam" id="PF13246">
    <property type="entry name" value="Cation_ATPase"/>
    <property type="match status" value="1"/>
</dbReference>
<dbReference type="PROSITE" id="PS00154">
    <property type="entry name" value="ATPASE_E1_E2"/>
    <property type="match status" value="1"/>
</dbReference>
<evidence type="ECO:0000259" key="6">
    <source>
        <dbReference type="Pfam" id="PF16209"/>
    </source>
</evidence>
<dbReference type="SUPFAM" id="SSF81653">
    <property type="entry name" value="Calcium ATPase, transduction domain A"/>
    <property type="match status" value="1"/>
</dbReference>
<dbReference type="Proteomes" id="UP000035642">
    <property type="component" value="Unassembled WGS sequence"/>
</dbReference>
<sequence length="804" mass="90355">MASSLSRYDSGRLLATRRAVDMSWLPISLYRWRRSLAVWTSESQEIRDLLELVHHPLSLQSAKGDVLVASQDNMDSRTEGGQMSFKLGVRAPPSNWVQTNNYTLLNFLPKFLFIQFKQIANLYFLILAFIQLLPGLSPFGKQATLVPLMFIIGCSAVREIYEDVLHVGQIIKVVNGEQLAADCLLLATSESGSVAYVETANLDGESNLKEFWKSGVKIVYDTPNRKIYEFQGYMIGNSPLLQQAPESNSKSTETPLEFGIQISNVCRYGDENWATNPTVHHGSAVSVDFSLIIVRTATEYVLLANAQVVLRGARLKNTDNIYAIVLYTGHDTKLFMNSIKRVMKSGFIPISLYVTLEMVQIIQGMFIHHDEKMIDENDRVPDVKMVSLNSELGNVKYVLSDKTGTLTQNCMRFRMCSIGGVKYANRKRRRERKFSPNKLISNIVSNEMKYSVLEFTTPKYPLLATDGSFPKLLCEVTAPVKYSVIRVVAADLCNLVCRLHGARKLAPVPDNPQENLHILSLQLLQDDGNAVEKSPVFVLDENALLNFASDAGFIFKKRSGGKIIVNMMGAKLEFELAAILEFDSDRKRMSVIVKEMGGKYKLYIKGAVTSFEIELTNFNTVELNCILKQLQDYKIFDRLKNVSEKELKRTAGHLRQFAIGGYRTLCFAMKTIDDAIFAEWYQRYNETIADISNRRQKLAELAEEIEKDLTLIGVSAIDDRLQKDVPQTVARLLSAGIRVWVLTGDKLETAVNIGNSCRLLSARAPMMVLSSTNSAGAKEELSKWNGEKLLHNLSETVLFQVALF</sequence>
<dbReference type="GO" id="GO:0140326">
    <property type="term" value="F:ATPase-coupled intramembrane lipid transporter activity"/>
    <property type="evidence" value="ECO:0007669"/>
    <property type="project" value="TreeGrafter"/>
</dbReference>
<dbReference type="Gene3D" id="2.70.150.10">
    <property type="entry name" value="Calcium-transporting ATPase, cytoplasmic transduction domain A"/>
    <property type="match status" value="1"/>
</dbReference>
<dbReference type="InterPro" id="IPR036412">
    <property type="entry name" value="HAD-like_sf"/>
</dbReference>
<organism evidence="7 8">
    <name type="scientific">Angiostrongylus cantonensis</name>
    <name type="common">Rat lungworm</name>
    <dbReference type="NCBI Taxonomy" id="6313"/>
    <lineage>
        <taxon>Eukaryota</taxon>
        <taxon>Metazoa</taxon>
        <taxon>Ecdysozoa</taxon>
        <taxon>Nematoda</taxon>
        <taxon>Chromadorea</taxon>
        <taxon>Rhabditida</taxon>
        <taxon>Rhabditina</taxon>
        <taxon>Rhabditomorpha</taxon>
        <taxon>Strongyloidea</taxon>
        <taxon>Metastrongylidae</taxon>
        <taxon>Angiostrongylus</taxon>
    </lineage>
</organism>
<reference evidence="8" key="2">
    <citation type="submission" date="2016-04" db="UniProtKB">
        <authorList>
            <consortium name="WormBaseParasite"/>
        </authorList>
    </citation>
    <scope>IDENTIFICATION</scope>
</reference>
<dbReference type="Pfam" id="PF16209">
    <property type="entry name" value="PhoLip_ATPase_N"/>
    <property type="match status" value="1"/>
</dbReference>
<keyword evidence="4" id="KW-0472">Membrane</keyword>
<dbReference type="PANTHER" id="PTHR24092">
    <property type="entry name" value="PROBABLE PHOSPHOLIPID-TRANSPORTING ATPASE"/>
    <property type="match status" value="1"/>
</dbReference>
<dbReference type="Gene3D" id="3.40.1110.10">
    <property type="entry name" value="Calcium-transporting ATPase, cytoplasmic domain N"/>
    <property type="match status" value="1"/>
</dbReference>
<dbReference type="SUPFAM" id="SSF56784">
    <property type="entry name" value="HAD-like"/>
    <property type="match status" value="1"/>
</dbReference>
<feature type="coiled-coil region" evidence="5">
    <location>
        <begin position="681"/>
        <end position="708"/>
    </location>
</feature>
<evidence type="ECO:0000313" key="7">
    <source>
        <dbReference type="Proteomes" id="UP000035642"/>
    </source>
</evidence>
<dbReference type="InterPro" id="IPR023214">
    <property type="entry name" value="HAD_sf"/>
</dbReference>
<comment type="subcellular location">
    <subcellularLocation>
        <location evidence="1">Membrane</location>
    </subcellularLocation>
</comment>
<dbReference type="InterPro" id="IPR008250">
    <property type="entry name" value="ATPase_P-typ_transduc_dom_A_sf"/>
</dbReference>
<dbReference type="SUPFAM" id="SSF81660">
    <property type="entry name" value="Metal cation-transporting ATPase, ATP-binding domain N"/>
    <property type="match status" value="1"/>
</dbReference>
<dbReference type="Gene3D" id="3.40.50.1000">
    <property type="entry name" value="HAD superfamily/HAD-like"/>
    <property type="match status" value="1"/>
</dbReference>
<keyword evidence="7" id="KW-1185">Reference proteome</keyword>
<feature type="domain" description="P-type ATPase N-terminal" evidence="6">
    <location>
        <begin position="93"/>
        <end position="144"/>
    </location>
</feature>
<dbReference type="InterPro" id="IPR018303">
    <property type="entry name" value="ATPase_P-typ_P_site"/>
</dbReference>
<evidence type="ECO:0000256" key="2">
    <source>
        <dbReference type="ARBA" id="ARBA00022692"/>
    </source>
</evidence>
<evidence type="ECO:0000256" key="3">
    <source>
        <dbReference type="ARBA" id="ARBA00022989"/>
    </source>
</evidence>